<sequence length="57" mass="6361">MKPRNHVAIQAKVRGGAGAHRKTTKQSRCAQKAAVQKELIAIKKASPKDWPFSWVLH</sequence>
<keyword evidence="2" id="KW-1185">Reference proteome</keyword>
<name>A0AA86M8C7_9BURK</name>
<dbReference type="EMBL" id="AP028947">
    <property type="protein sequence ID" value="BET25664.1"/>
    <property type="molecule type" value="Genomic_DNA"/>
</dbReference>
<evidence type="ECO:0000313" key="2">
    <source>
        <dbReference type="Proteomes" id="UP001329151"/>
    </source>
</evidence>
<gene>
    <name evidence="1" type="ORF">RGQ30_11650</name>
</gene>
<dbReference type="RefSeq" id="WP_298217601.1">
    <property type="nucleotide sequence ID" value="NZ_AP028947.1"/>
</dbReference>
<organism evidence="1 2">
    <name type="scientific">Limnobacter thiooxidans</name>
    <dbReference type="NCBI Taxonomy" id="131080"/>
    <lineage>
        <taxon>Bacteria</taxon>
        <taxon>Pseudomonadati</taxon>
        <taxon>Pseudomonadota</taxon>
        <taxon>Betaproteobacteria</taxon>
        <taxon>Burkholderiales</taxon>
        <taxon>Burkholderiaceae</taxon>
        <taxon>Limnobacter</taxon>
    </lineage>
</organism>
<reference evidence="1 2" key="1">
    <citation type="submission" date="2023-10" db="EMBL/GenBank/DDBJ databases">
        <title>Complete Genome Sequence of Limnobacter thiooxidans CS-K2T, Isolated from freshwater lake sediments in Bavaria, Germany.</title>
        <authorList>
            <person name="Naruki M."/>
            <person name="Watanabe A."/>
            <person name="Warashina T."/>
            <person name="Morita T."/>
            <person name="Arakawa K."/>
        </authorList>
    </citation>
    <scope>NUCLEOTIDE SEQUENCE [LARGE SCALE GENOMIC DNA]</scope>
    <source>
        <strain evidence="1 2">CS-K2</strain>
    </source>
</reference>
<dbReference type="Proteomes" id="UP001329151">
    <property type="component" value="Chromosome"/>
</dbReference>
<accession>A0AA86M8C7</accession>
<dbReference type="KEGG" id="lto:RGQ30_11650"/>
<dbReference type="AlphaFoldDB" id="A0AA86M8C7"/>
<protein>
    <submittedName>
        <fullName evidence="1">Uncharacterized protein</fullName>
    </submittedName>
</protein>
<proteinExistence type="predicted"/>
<evidence type="ECO:0000313" key="1">
    <source>
        <dbReference type="EMBL" id="BET25664.1"/>
    </source>
</evidence>